<accession>A0A9X2AGU8</accession>
<dbReference type="PROSITE" id="PS51257">
    <property type="entry name" value="PROKAR_LIPOPROTEIN"/>
    <property type="match status" value="1"/>
</dbReference>
<feature type="compositionally biased region" description="Low complexity" evidence="1">
    <location>
        <begin position="32"/>
        <end position="47"/>
    </location>
</feature>
<feature type="region of interest" description="Disordered" evidence="1">
    <location>
        <begin position="32"/>
        <end position="68"/>
    </location>
</feature>
<feature type="compositionally biased region" description="Low complexity" evidence="1">
    <location>
        <begin position="54"/>
        <end position="68"/>
    </location>
</feature>
<sequence>MKAFPLYLLATAALCLSLTSCDTTSSKKEAAQTSETAATADTAAASTPNADGSAPAATTTTTPTATNPAAAQASAVALPAGLKAGRWQGYLVAKNHAVHFGFEVAVEANKAIAYLINQGSEGQERLRCDTVRPIGDSAIISLPGTQATLVVRANGTDHLTGAWVQPEGKKAARTVFNAVYGEQSPLRQDAATPNLAGTWRATFRSDQGKTYPATVVIAQQGAKLAGSLTGSGGTYRYLSGAALAGGMGISSFDGRNGVLLQAKKLPNGTLKGNFYAGQPNHETWTAVPVPQGGASQ</sequence>
<evidence type="ECO:0000313" key="3">
    <source>
        <dbReference type="EMBL" id="MCI1189217.1"/>
    </source>
</evidence>
<keyword evidence="2" id="KW-0732">Signal</keyword>
<evidence type="ECO:0008006" key="5">
    <source>
        <dbReference type="Google" id="ProtNLM"/>
    </source>
</evidence>
<feature type="signal peptide" evidence="2">
    <location>
        <begin position="1"/>
        <end position="20"/>
    </location>
</feature>
<feature type="chain" id="PRO_5040848530" description="Lipoprotein" evidence="2">
    <location>
        <begin position="21"/>
        <end position="296"/>
    </location>
</feature>
<comment type="caution">
    <text evidence="3">The sequence shown here is derived from an EMBL/GenBank/DDBJ whole genome shotgun (WGS) entry which is preliminary data.</text>
</comment>
<gene>
    <name evidence="3" type="ORF">MON38_17470</name>
</gene>
<dbReference type="RefSeq" id="WP_241937434.1">
    <property type="nucleotide sequence ID" value="NZ_JALBGC010000004.1"/>
</dbReference>
<dbReference type="Proteomes" id="UP001139193">
    <property type="component" value="Unassembled WGS sequence"/>
</dbReference>
<reference evidence="3" key="1">
    <citation type="submission" date="2022-03" db="EMBL/GenBank/DDBJ databases">
        <title>Bacterial whole genome sequence for Hymenobacter sp. DH14.</title>
        <authorList>
            <person name="Le V."/>
        </authorList>
    </citation>
    <scope>NUCLEOTIDE SEQUENCE</scope>
    <source>
        <strain evidence="3">DH14</strain>
    </source>
</reference>
<dbReference type="AlphaFoldDB" id="A0A9X2AGU8"/>
<dbReference type="EMBL" id="JALBGC010000004">
    <property type="protein sequence ID" value="MCI1189217.1"/>
    <property type="molecule type" value="Genomic_DNA"/>
</dbReference>
<proteinExistence type="predicted"/>
<protein>
    <recommendedName>
        <fullName evidence="5">Lipoprotein</fullName>
    </recommendedName>
</protein>
<keyword evidence="4" id="KW-1185">Reference proteome</keyword>
<evidence type="ECO:0000256" key="1">
    <source>
        <dbReference type="SAM" id="MobiDB-lite"/>
    </source>
</evidence>
<name>A0A9X2AGU8_9BACT</name>
<evidence type="ECO:0000256" key="2">
    <source>
        <dbReference type="SAM" id="SignalP"/>
    </source>
</evidence>
<evidence type="ECO:0000313" key="4">
    <source>
        <dbReference type="Proteomes" id="UP001139193"/>
    </source>
</evidence>
<organism evidence="3 4">
    <name type="scientific">Hymenobacter cyanobacteriorum</name>
    <dbReference type="NCBI Taxonomy" id="2926463"/>
    <lineage>
        <taxon>Bacteria</taxon>
        <taxon>Pseudomonadati</taxon>
        <taxon>Bacteroidota</taxon>
        <taxon>Cytophagia</taxon>
        <taxon>Cytophagales</taxon>
        <taxon>Hymenobacteraceae</taxon>
        <taxon>Hymenobacter</taxon>
    </lineage>
</organism>